<dbReference type="PANTHER" id="PTHR30061:SF50">
    <property type="entry name" value="MALTOSE_MALTODEXTRIN-BINDING PERIPLASMIC PROTEIN"/>
    <property type="match status" value="1"/>
</dbReference>
<dbReference type="SUPFAM" id="SSF53850">
    <property type="entry name" value="Periplasmic binding protein-like II"/>
    <property type="match status" value="1"/>
</dbReference>
<accession>A0A1M4XYU9</accession>
<dbReference type="AlphaFoldDB" id="A0A1M4XYU9"/>
<dbReference type="GO" id="GO:0015768">
    <property type="term" value="P:maltose transport"/>
    <property type="evidence" value="ECO:0007669"/>
    <property type="project" value="TreeGrafter"/>
</dbReference>
<evidence type="ECO:0000256" key="3">
    <source>
        <dbReference type="ARBA" id="ARBA00022729"/>
    </source>
</evidence>
<sequence>MRSILKPIMTGLLAAACMLAFTNCQREEAKKQPQREQLVLWHYWDIPENQRHLEELVHDFNVSQKEAEIKVRYIPDEDFKKQLALAMAEGNMPDIALVDSSDFQFLHHMQPFAELTGQIPELENYLPQALSACTVDGKIYGQPFGVNCTGMFYNKELLEKTGCQVPTDWEEFRETAKKTSSEGVSGFAITALPTEESMYEFLPLLWSMGGDVHSINSEASAGAFSFLDGMEQEGSLSKQSISLTMGDLTNQFIQGKIAMMFNSSMAIDSIEEEAPGMEFGVAPIPCGETSVTVAGGEILAVADNTHKEAATAFLQYLSEPKRMQSYIDDFGFLAPRQDIMEQQFPEEPLKQAFIGMYQDARLRETSTVWPRISLTLADTLGQVLLEDGRTQEILEKTAGKLAEIREEAP</sequence>
<evidence type="ECO:0000256" key="4">
    <source>
        <dbReference type="SAM" id="SignalP"/>
    </source>
</evidence>
<evidence type="ECO:0000256" key="1">
    <source>
        <dbReference type="ARBA" id="ARBA00008520"/>
    </source>
</evidence>
<comment type="similarity">
    <text evidence="1">Belongs to the bacterial solute-binding protein 1 family.</text>
</comment>
<dbReference type="EMBL" id="FQVI01000010">
    <property type="protein sequence ID" value="SHE98620.1"/>
    <property type="molecule type" value="Genomic_DNA"/>
</dbReference>
<keyword evidence="2" id="KW-0813">Transport</keyword>
<feature type="chain" id="PRO_5039399067" evidence="4">
    <location>
        <begin position="23"/>
        <end position="409"/>
    </location>
</feature>
<proteinExistence type="inferred from homology"/>
<gene>
    <name evidence="5" type="ORF">SAMN02745158_02153</name>
</gene>
<dbReference type="PANTHER" id="PTHR30061">
    <property type="entry name" value="MALTOSE-BINDING PERIPLASMIC PROTEIN"/>
    <property type="match status" value="1"/>
</dbReference>
<name>A0A1M4XYU9_9CLOT</name>
<keyword evidence="6" id="KW-1185">Reference proteome</keyword>
<organism evidence="5 6">
    <name type="scientific">Lactonifactor longoviformis DSM 17459</name>
    <dbReference type="NCBI Taxonomy" id="1122155"/>
    <lineage>
        <taxon>Bacteria</taxon>
        <taxon>Bacillati</taxon>
        <taxon>Bacillota</taxon>
        <taxon>Clostridia</taxon>
        <taxon>Eubacteriales</taxon>
        <taxon>Clostridiaceae</taxon>
        <taxon>Lactonifactor</taxon>
    </lineage>
</organism>
<dbReference type="Gene3D" id="3.40.190.10">
    <property type="entry name" value="Periplasmic binding protein-like II"/>
    <property type="match status" value="1"/>
</dbReference>
<evidence type="ECO:0000313" key="5">
    <source>
        <dbReference type="EMBL" id="SHE98620.1"/>
    </source>
</evidence>
<dbReference type="GO" id="GO:0055052">
    <property type="term" value="C:ATP-binding cassette (ABC) transporter complex, substrate-binding subunit-containing"/>
    <property type="evidence" value="ECO:0007669"/>
    <property type="project" value="TreeGrafter"/>
</dbReference>
<evidence type="ECO:0000256" key="2">
    <source>
        <dbReference type="ARBA" id="ARBA00022448"/>
    </source>
</evidence>
<dbReference type="InterPro" id="IPR006059">
    <property type="entry name" value="SBP"/>
</dbReference>
<dbReference type="STRING" id="1122155.SAMN02745158_02153"/>
<dbReference type="PROSITE" id="PS51257">
    <property type="entry name" value="PROKAR_LIPOPROTEIN"/>
    <property type="match status" value="1"/>
</dbReference>
<feature type="signal peptide" evidence="4">
    <location>
        <begin position="1"/>
        <end position="22"/>
    </location>
</feature>
<reference evidence="5 6" key="1">
    <citation type="submission" date="2016-11" db="EMBL/GenBank/DDBJ databases">
        <authorList>
            <person name="Jaros S."/>
            <person name="Januszkiewicz K."/>
            <person name="Wedrychowicz H."/>
        </authorList>
    </citation>
    <scope>NUCLEOTIDE SEQUENCE [LARGE SCALE GENOMIC DNA]</scope>
    <source>
        <strain evidence="5 6">DSM 17459</strain>
    </source>
</reference>
<keyword evidence="3 4" id="KW-0732">Signal</keyword>
<dbReference type="Proteomes" id="UP000184245">
    <property type="component" value="Unassembled WGS sequence"/>
</dbReference>
<dbReference type="Pfam" id="PF13416">
    <property type="entry name" value="SBP_bac_8"/>
    <property type="match status" value="1"/>
</dbReference>
<protein>
    <submittedName>
        <fullName evidence="5">Carbohydrate ABC transporter substrate-binding protein, CUT1 family (TC 3.A.1.1.-)</fullName>
    </submittedName>
</protein>
<dbReference type="GO" id="GO:1901982">
    <property type="term" value="F:maltose binding"/>
    <property type="evidence" value="ECO:0007669"/>
    <property type="project" value="TreeGrafter"/>
</dbReference>
<dbReference type="GO" id="GO:0042956">
    <property type="term" value="P:maltodextrin transmembrane transport"/>
    <property type="evidence" value="ECO:0007669"/>
    <property type="project" value="TreeGrafter"/>
</dbReference>
<dbReference type="RefSeq" id="WP_242946760.1">
    <property type="nucleotide sequence ID" value="NZ_FQVI01000010.1"/>
</dbReference>
<evidence type="ECO:0000313" key="6">
    <source>
        <dbReference type="Proteomes" id="UP000184245"/>
    </source>
</evidence>